<feature type="signal peptide" evidence="3">
    <location>
        <begin position="1"/>
        <end position="20"/>
    </location>
</feature>
<dbReference type="HOGENOM" id="CLU_018816_1_0_5"/>
<geneLocation type="plasmid" evidence="6 7">
    <name>pASTEX01</name>
</geneLocation>
<organism evidence="6 7">
    <name type="scientific">Asticcacaulis excentricus (strain ATCC 15261 / DSM 4724 / KCTC 12464 / NCIMB 9791 / VKM B-1370 / CB 48)</name>
    <dbReference type="NCBI Taxonomy" id="573065"/>
    <lineage>
        <taxon>Bacteria</taxon>
        <taxon>Pseudomonadati</taxon>
        <taxon>Pseudomonadota</taxon>
        <taxon>Alphaproteobacteria</taxon>
        <taxon>Caulobacterales</taxon>
        <taxon>Caulobacteraceae</taxon>
        <taxon>Asticcacaulis</taxon>
    </lineage>
</organism>
<keyword evidence="7" id="KW-1185">Reference proteome</keyword>
<dbReference type="Proteomes" id="UP000001492">
    <property type="component" value="Plasmid pASTEX01"/>
</dbReference>
<gene>
    <name evidence="6" type="ordered locus">Astex_3661</name>
</gene>
<dbReference type="InterPro" id="IPR058625">
    <property type="entry name" value="MdtA-like_BSH"/>
</dbReference>
<dbReference type="KEGG" id="aex:Astex_3661"/>
<accession>E8RVE3</accession>
<keyword evidence="3" id="KW-0732">Signal</keyword>
<dbReference type="Gene3D" id="2.40.50.100">
    <property type="match status" value="1"/>
</dbReference>
<evidence type="ECO:0000256" key="1">
    <source>
        <dbReference type="ARBA" id="ARBA00009477"/>
    </source>
</evidence>
<feature type="domain" description="Multidrug resistance protein MdtA-like barrel-sandwich hybrid" evidence="4">
    <location>
        <begin position="66"/>
        <end position="199"/>
    </location>
</feature>
<evidence type="ECO:0000256" key="2">
    <source>
        <dbReference type="SAM" id="Coils"/>
    </source>
</evidence>
<dbReference type="GO" id="GO:0015562">
    <property type="term" value="F:efflux transmembrane transporter activity"/>
    <property type="evidence" value="ECO:0007669"/>
    <property type="project" value="TreeGrafter"/>
</dbReference>
<dbReference type="PANTHER" id="PTHR30469:SF18">
    <property type="entry name" value="RESISTANCE-NODULATION-CELL DIVISION (RND) EFFLUX MEMBRANE FUSION PROTEIN-RELATED"/>
    <property type="match status" value="1"/>
</dbReference>
<keyword evidence="6" id="KW-0614">Plasmid</keyword>
<dbReference type="NCBIfam" id="TIGR01730">
    <property type="entry name" value="RND_mfp"/>
    <property type="match status" value="1"/>
</dbReference>
<dbReference type="eggNOG" id="COG0845">
    <property type="taxonomic scope" value="Bacteria"/>
</dbReference>
<dbReference type="PANTHER" id="PTHR30469">
    <property type="entry name" value="MULTIDRUG RESISTANCE PROTEIN MDTA"/>
    <property type="match status" value="1"/>
</dbReference>
<evidence type="ECO:0000313" key="7">
    <source>
        <dbReference type="Proteomes" id="UP000001492"/>
    </source>
</evidence>
<evidence type="ECO:0000259" key="5">
    <source>
        <dbReference type="Pfam" id="PF25989"/>
    </source>
</evidence>
<protein>
    <submittedName>
        <fullName evidence="6">Efflux transporter, RND family, MFP subunit</fullName>
    </submittedName>
</protein>
<dbReference type="Pfam" id="PF25989">
    <property type="entry name" value="YknX_C"/>
    <property type="match status" value="1"/>
</dbReference>
<dbReference type="PROSITE" id="PS51257">
    <property type="entry name" value="PROKAR_LIPOPROTEIN"/>
    <property type="match status" value="1"/>
</dbReference>
<sequence length="363" mass="37331">MPFRSFLHKASAPVSMVAMAALLAACHASPKAETDAPTRVLTYMVRASNGSGTAYAGTIKARVEQTIAFRVGGKIIERKINVGDHVSPGQLLMRLDPTDYNDGLEAAMATVAAARSAAVRANANYERVNSLAASGSISVDTTEQARAAKDSADANLKAAEAQLATIKNQRAYTELRADVAGVVVEIPGEAGMVTAAGQPVIRIAQSGAPEAVVGLPEAGHAVGEVAQATVFGSNNATYTARLRQVSLVADPATRLFEARYVLDAALTDAPLGSTVRVTPAGAKAVTAAMDVPLSALVDKGQGTRVWIIDAQGKVRARPVTVARLNEETASIASGLTQGDVVVAAGAQLLSEGQAVQVIRGGVL</sequence>
<dbReference type="Gene3D" id="1.10.287.470">
    <property type="entry name" value="Helix hairpin bin"/>
    <property type="match status" value="1"/>
</dbReference>
<dbReference type="InterPro" id="IPR058637">
    <property type="entry name" value="YknX-like_C"/>
</dbReference>
<dbReference type="EMBL" id="CP002397">
    <property type="protein sequence ID" value="ADU15284.1"/>
    <property type="molecule type" value="Genomic_DNA"/>
</dbReference>
<feature type="coiled-coil region" evidence="2">
    <location>
        <begin position="142"/>
        <end position="176"/>
    </location>
</feature>
<dbReference type="Gene3D" id="2.40.420.20">
    <property type="match status" value="1"/>
</dbReference>
<proteinExistence type="inferred from homology"/>
<feature type="domain" description="YknX-like C-terminal permuted SH3-like" evidence="5">
    <location>
        <begin position="289"/>
        <end position="357"/>
    </location>
</feature>
<dbReference type="InterPro" id="IPR006143">
    <property type="entry name" value="RND_pump_MFP"/>
</dbReference>
<evidence type="ECO:0000256" key="3">
    <source>
        <dbReference type="SAM" id="SignalP"/>
    </source>
</evidence>
<name>E8RVE3_ASTEC</name>
<dbReference type="SUPFAM" id="SSF111369">
    <property type="entry name" value="HlyD-like secretion proteins"/>
    <property type="match status" value="1"/>
</dbReference>
<keyword evidence="2" id="KW-0175">Coiled coil</keyword>
<comment type="similarity">
    <text evidence="1">Belongs to the membrane fusion protein (MFP) (TC 8.A.1) family.</text>
</comment>
<dbReference type="OrthoDB" id="9813967at2"/>
<reference evidence="7" key="1">
    <citation type="submission" date="2010-12" db="EMBL/GenBank/DDBJ databases">
        <title>Complete sequence of plasmid 1 of Asticcacaulis excentricus CB 48.</title>
        <authorList>
            <consortium name="US DOE Joint Genome Institute"/>
            <person name="Lucas S."/>
            <person name="Copeland A."/>
            <person name="Lapidus A."/>
            <person name="Cheng J.-F."/>
            <person name="Bruce D."/>
            <person name="Goodwin L."/>
            <person name="Pitluck S."/>
            <person name="Teshima H."/>
            <person name="Davenport K."/>
            <person name="Detter J.C."/>
            <person name="Han C."/>
            <person name="Tapia R."/>
            <person name="Land M."/>
            <person name="Hauser L."/>
            <person name="Jeffries C."/>
            <person name="Kyrpides N."/>
            <person name="Ivanova N."/>
            <person name="Ovchinnikova G."/>
            <person name="Brun Y.V."/>
            <person name="Woyke T."/>
        </authorList>
    </citation>
    <scope>NUCLEOTIDE SEQUENCE [LARGE SCALE GENOMIC DNA]</scope>
    <source>
        <strain evidence="7">ATCC 15261 / DSM 4724 / KCTC 12464 / NCIMB 9791 / VKM B-1370 / CB 48</strain>
        <plasmid evidence="7">pASTEX01</plasmid>
    </source>
</reference>
<dbReference type="AlphaFoldDB" id="E8RVE3"/>
<dbReference type="Pfam" id="PF25917">
    <property type="entry name" value="BSH_RND"/>
    <property type="match status" value="1"/>
</dbReference>
<evidence type="ECO:0000259" key="4">
    <source>
        <dbReference type="Pfam" id="PF25917"/>
    </source>
</evidence>
<dbReference type="Gene3D" id="2.40.30.170">
    <property type="match status" value="1"/>
</dbReference>
<feature type="chain" id="PRO_5005674694" evidence="3">
    <location>
        <begin position="21"/>
        <end position="363"/>
    </location>
</feature>
<evidence type="ECO:0000313" key="6">
    <source>
        <dbReference type="EMBL" id="ADU15284.1"/>
    </source>
</evidence>
<dbReference type="GO" id="GO:1990281">
    <property type="term" value="C:efflux pump complex"/>
    <property type="evidence" value="ECO:0007669"/>
    <property type="project" value="TreeGrafter"/>
</dbReference>